<dbReference type="InterPro" id="IPR002223">
    <property type="entry name" value="Kunitz_BPTI"/>
</dbReference>
<dbReference type="InterPro" id="IPR042943">
    <property type="entry name" value="SPINT4"/>
</dbReference>
<dbReference type="InterPro" id="IPR020901">
    <property type="entry name" value="Prtase_inh_Kunz-CS"/>
</dbReference>
<dbReference type="SUPFAM" id="SSF57362">
    <property type="entry name" value="BPTI-like"/>
    <property type="match status" value="1"/>
</dbReference>
<sequence length="159" mass="18283">MKPTKLGFLLGLSLLCSLSPPVLSGVERLANYLCKDYNDPCLLDVEPGSCYEVHFRFFYNQTAKQCQIFLFTGCNGNLNNFKLKIDCDVTCHETYKNPPLPSGDKRKRSLRALATKNLATNLRLTTLQPGRLRQMERKETLLQRARRESRRQPLARHHT</sequence>
<dbReference type="Ensembl" id="ENSMSIT00000033309.1">
    <property type="protein sequence ID" value="ENSMSIP00000026393.1"/>
    <property type="gene ID" value="ENSMSIG00000022297.1"/>
</dbReference>
<dbReference type="InterPro" id="IPR036880">
    <property type="entry name" value="Kunitz_BPTI_sf"/>
</dbReference>
<evidence type="ECO:0000256" key="2">
    <source>
        <dbReference type="SAM" id="SignalP"/>
    </source>
</evidence>
<feature type="chain" id="PRO_5034367371" evidence="2">
    <location>
        <begin position="25"/>
        <end position="159"/>
    </location>
</feature>
<feature type="signal peptide" evidence="2">
    <location>
        <begin position="1"/>
        <end position="24"/>
    </location>
</feature>
<dbReference type="GO" id="GO:0004867">
    <property type="term" value="F:serine-type endopeptidase inhibitor activity"/>
    <property type="evidence" value="ECO:0007669"/>
    <property type="project" value="InterPro"/>
</dbReference>
<dbReference type="Pfam" id="PF00014">
    <property type="entry name" value="Kunitz_BPTI"/>
    <property type="match status" value="1"/>
</dbReference>
<dbReference type="CDD" id="cd00109">
    <property type="entry name" value="Kunitz-type"/>
    <property type="match status" value="1"/>
</dbReference>
<feature type="domain" description="BPTI/Kunitz inhibitor" evidence="3">
    <location>
        <begin position="41"/>
        <end position="91"/>
    </location>
</feature>
<name>A0A8C6N0K1_MUSSI</name>
<dbReference type="AlphaFoldDB" id="A0A8C6N0K1"/>
<dbReference type="SMART" id="SM00131">
    <property type="entry name" value="KU"/>
    <property type="match status" value="1"/>
</dbReference>
<reference evidence="4" key="2">
    <citation type="submission" date="2025-09" db="UniProtKB">
        <authorList>
            <consortium name="Ensembl"/>
        </authorList>
    </citation>
    <scope>IDENTIFICATION</scope>
</reference>
<keyword evidence="1" id="KW-1015">Disulfide bond</keyword>
<keyword evidence="5" id="KW-1185">Reference proteome</keyword>
<reference evidence="4" key="1">
    <citation type="submission" date="2025-08" db="UniProtKB">
        <authorList>
            <consortium name="Ensembl"/>
        </authorList>
    </citation>
    <scope>IDENTIFICATION</scope>
</reference>
<evidence type="ECO:0000313" key="5">
    <source>
        <dbReference type="Proteomes" id="UP000694415"/>
    </source>
</evidence>
<dbReference type="Gene3D" id="4.10.410.10">
    <property type="entry name" value="Pancreatic trypsin inhibitor Kunitz domain"/>
    <property type="match status" value="1"/>
</dbReference>
<dbReference type="PROSITE" id="PS50279">
    <property type="entry name" value="BPTI_KUNITZ_2"/>
    <property type="match status" value="1"/>
</dbReference>
<dbReference type="PANTHER" id="PTHR47898">
    <property type="entry name" value="KUNITZ-TYPE PROTEASE INHIBITOR 4"/>
    <property type="match status" value="1"/>
</dbReference>
<dbReference type="GeneTree" id="ENSGT00390000004362"/>
<accession>A0A8C6N0K1</accession>
<organism evidence="4 5">
    <name type="scientific">Mus spicilegus</name>
    <name type="common">Mound-building mouse</name>
    <dbReference type="NCBI Taxonomy" id="10103"/>
    <lineage>
        <taxon>Eukaryota</taxon>
        <taxon>Metazoa</taxon>
        <taxon>Chordata</taxon>
        <taxon>Craniata</taxon>
        <taxon>Vertebrata</taxon>
        <taxon>Euteleostomi</taxon>
        <taxon>Mammalia</taxon>
        <taxon>Eutheria</taxon>
        <taxon>Euarchontoglires</taxon>
        <taxon>Glires</taxon>
        <taxon>Rodentia</taxon>
        <taxon>Myomorpha</taxon>
        <taxon>Muroidea</taxon>
        <taxon>Muridae</taxon>
        <taxon>Murinae</taxon>
        <taxon>Mus</taxon>
        <taxon>Mus</taxon>
    </lineage>
</organism>
<dbReference type="Proteomes" id="UP000694415">
    <property type="component" value="Unplaced"/>
</dbReference>
<evidence type="ECO:0000259" key="3">
    <source>
        <dbReference type="PROSITE" id="PS50279"/>
    </source>
</evidence>
<dbReference type="PROSITE" id="PS00280">
    <property type="entry name" value="BPTI_KUNITZ_1"/>
    <property type="match status" value="1"/>
</dbReference>
<keyword evidence="2" id="KW-0732">Signal</keyword>
<dbReference type="PRINTS" id="PR00759">
    <property type="entry name" value="BASICPTASE"/>
</dbReference>
<dbReference type="PANTHER" id="PTHR47898:SF1">
    <property type="entry name" value="KUNITZ-TYPE PROTEASE INHIBITOR 4"/>
    <property type="match status" value="1"/>
</dbReference>
<proteinExistence type="predicted"/>
<evidence type="ECO:0000256" key="1">
    <source>
        <dbReference type="ARBA" id="ARBA00023157"/>
    </source>
</evidence>
<protein>
    <submittedName>
        <fullName evidence="4">Serine protease inhibitor, Kunitz type 4</fullName>
    </submittedName>
</protein>
<evidence type="ECO:0000313" key="4">
    <source>
        <dbReference type="Ensembl" id="ENSMSIP00000026393.1"/>
    </source>
</evidence>